<dbReference type="AlphaFoldDB" id="A0A6I3M5F6"/>
<sequence length="56" mass="6294">MTSFVDPLEGPFSRGQQAEIEYEDELEAQGLGEEEVEVVMEEVADPEDDEEEFGGR</sequence>
<protein>
    <submittedName>
        <fullName evidence="1">Uncharacterized protein</fullName>
    </submittedName>
</protein>
<proteinExistence type="predicted"/>
<dbReference type="EMBL" id="WMLB01000017">
    <property type="protein sequence ID" value="MTH67988.1"/>
    <property type="molecule type" value="Genomic_DNA"/>
</dbReference>
<name>A0A6I3M5F6_9MICO</name>
<keyword evidence="2" id="KW-1185">Reference proteome</keyword>
<evidence type="ECO:0000313" key="2">
    <source>
        <dbReference type="Proteomes" id="UP000433071"/>
    </source>
</evidence>
<dbReference type="RefSeq" id="WP_155051043.1">
    <property type="nucleotide sequence ID" value="NZ_BAAAIB010000001.1"/>
</dbReference>
<accession>A0A6I3M5F6</accession>
<evidence type="ECO:0000313" key="1">
    <source>
        <dbReference type="EMBL" id="MTH67988.1"/>
    </source>
</evidence>
<comment type="caution">
    <text evidence="1">The sequence shown here is derived from an EMBL/GenBank/DDBJ whole genome shotgun (WGS) entry which is preliminary data.</text>
</comment>
<reference evidence="1 2" key="1">
    <citation type="submission" date="2019-11" db="EMBL/GenBank/DDBJ databases">
        <title>Agromyces kandeliae sp. nov., isolated from mangrove soil.</title>
        <authorList>
            <person name="Wang R."/>
        </authorList>
    </citation>
    <scope>NUCLEOTIDE SEQUENCE [LARGE SCALE GENOMIC DNA]</scope>
    <source>
        <strain evidence="1 2">JCM 11433</strain>
    </source>
</reference>
<dbReference type="Proteomes" id="UP000433071">
    <property type="component" value="Unassembled WGS sequence"/>
</dbReference>
<organism evidence="1 2">
    <name type="scientific">Agromyces bracchium</name>
    <dbReference type="NCBI Taxonomy" id="88376"/>
    <lineage>
        <taxon>Bacteria</taxon>
        <taxon>Bacillati</taxon>
        <taxon>Actinomycetota</taxon>
        <taxon>Actinomycetes</taxon>
        <taxon>Micrococcales</taxon>
        <taxon>Microbacteriaceae</taxon>
        <taxon>Agromyces</taxon>
    </lineage>
</organism>
<gene>
    <name evidence="1" type="ORF">GJ743_06330</name>
</gene>